<dbReference type="InterPro" id="IPR010158">
    <property type="entry name" value="Amidase_Cbmase"/>
</dbReference>
<keyword evidence="6" id="KW-1185">Reference proteome</keyword>
<keyword evidence="3" id="KW-0479">Metal-binding</keyword>
<feature type="binding site" evidence="3">
    <location>
        <position position="105"/>
    </location>
    <ligand>
        <name>Zn(2+)</name>
        <dbReference type="ChEBI" id="CHEBI:29105"/>
        <label>2</label>
    </ligand>
</feature>
<feature type="binding site" evidence="3">
    <location>
        <position position="392"/>
    </location>
    <ligand>
        <name>Zn(2+)</name>
        <dbReference type="ChEBI" id="CHEBI:29105"/>
        <label>2</label>
    </ligand>
</feature>
<proteinExistence type="inferred from homology"/>
<name>A0A5B0G387_9BURK</name>
<evidence type="ECO:0000256" key="1">
    <source>
        <dbReference type="ARBA" id="ARBA00006153"/>
    </source>
</evidence>
<dbReference type="GO" id="GO:0016813">
    <property type="term" value="F:hydrolase activity, acting on carbon-nitrogen (but not peptide) bonds, in linear amidines"/>
    <property type="evidence" value="ECO:0007669"/>
    <property type="project" value="InterPro"/>
</dbReference>
<feature type="domain" description="Peptidase M20 dimerisation" evidence="4">
    <location>
        <begin position="222"/>
        <end position="320"/>
    </location>
</feature>
<feature type="binding site" evidence="3">
    <location>
        <position position="140"/>
    </location>
    <ligand>
        <name>Zn(2+)</name>
        <dbReference type="ChEBI" id="CHEBI:29105"/>
        <label>2</label>
    </ligand>
</feature>
<evidence type="ECO:0000313" key="6">
    <source>
        <dbReference type="Proteomes" id="UP000325273"/>
    </source>
</evidence>
<dbReference type="InterPro" id="IPR002933">
    <property type="entry name" value="Peptidase_M20"/>
</dbReference>
<reference evidence="5 6" key="1">
    <citation type="submission" date="2019-08" db="EMBL/GenBank/DDBJ databases">
        <title>Paraburkholderia sp. DCY113.</title>
        <authorList>
            <person name="Kang J."/>
        </authorList>
    </citation>
    <scope>NUCLEOTIDE SEQUENCE [LARGE SCALE GENOMIC DNA]</scope>
    <source>
        <strain evidence="5 6">DCY113</strain>
    </source>
</reference>
<dbReference type="RefSeq" id="WP_149676521.1">
    <property type="nucleotide sequence ID" value="NZ_VTUZ01000075.1"/>
</dbReference>
<feature type="binding site" evidence="3">
    <location>
        <position position="105"/>
    </location>
    <ligand>
        <name>Zn(2+)</name>
        <dbReference type="ChEBI" id="CHEBI:29105"/>
        <label>1</label>
    </ligand>
</feature>
<accession>A0A5B0G387</accession>
<dbReference type="NCBIfam" id="NF006771">
    <property type="entry name" value="PRK09290.1-5"/>
    <property type="match status" value="1"/>
</dbReference>
<comment type="cofactor">
    <cofactor evidence="3">
        <name>Zn(2+)</name>
        <dbReference type="ChEBI" id="CHEBI:29105"/>
    </cofactor>
    <text evidence="3">Binds 2 Zn(2+) ions per subunit.</text>
</comment>
<dbReference type="InterPro" id="IPR036264">
    <property type="entry name" value="Bact_exopeptidase_dim_dom"/>
</dbReference>
<dbReference type="Proteomes" id="UP000325273">
    <property type="component" value="Unassembled WGS sequence"/>
</dbReference>
<dbReference type="NCBIfam" id="NF009527">
    <property type="entry name" value="PRK12891.1"/>
    <property type="match status" value="1"/>
</dbReference>
<dbReference type="Pfam" id="PF07687">
    <property type="entry name" value="M20_dimer"/>
    <property type="match status" value="1"/>
</dbReference>
<feature type="binding site" evidence="3">
    <location>
        <position position="200"/>
    </location>
    <ligand>
        <name>Zn(2+)</name>
        <dbReference type="ChEBI" id="CHEBI:29105"/>
        <label>1</label>
    </ligand>
</feature>
<feature type="binding site" evidence="3">
    <location>
        <position position="94"/>
    </location>
    <ligand>
        <name>Zn(2+)</name>
        <dbReference type="ChEBI" id="CHEBI:29105"/>
        <label>1</label>
    </ligand>
</feature>
<gene>
    <name evidence="5" type="ORF">FVF58_47965</name>
</gene>
<dbReference type="Gene3D" id="3.30.70.360">
    <property type="match status" value="1"/>
</dbReference>
<dbReference type="PANTHER" id="PTHR32494:SF5">
    <property type="entry name" value="ALLANTOATE AMIDOHYDROLASE"/>
    <property type="match status" value="1"/>
</dbReference>
<sequence length="426" mass="45036">MQVHESTTVAAHADLRVDGARLWDSLMQLARIGATDKGGVCRLALTDLDREARELFIAWAKAIGCSVRIDAIGNIFARRAGLRDDLPPVMTGSHIDTQPTGGKFDGNYGVLAGLEVLRTLADANVQTLAPLEVAVWTNEEGSRFVPVMMGSGVFAGAFSLEHALAQRDREGVSVRDALAAIGYAGESGKPHDVGAYFEAHIEQGPVLEAHDKTIGVVQGALGQRWYDVTVHGMEAHAGPTPMALRRDALLVAADLIHAVNRIALDYAPHGRGTVGWLDVHPNSRNVIPGRVTLTVDLRAADDTTLTAMDRALHAACSAAGEQSGIAVEVEQVVYFPPQPFAAELVAAVKQGADMLGFSSMDVISGAGHDAVYLARVAPAAMIFVPCKDGISHNEIEDARADHLEAGCNVLLQAMLDAAQKVGSANA</sequence>
<evidence type="ECO:0000259" key="4">
    <source>
        <dbReference type="Pfam" id="PF07687"/>
    </source>
</evidence>
<organism evidence="5 6">
    <name type="scientific">Paraburkholderia panacisoli</name>
    <dbReference type="NCBI Taxonomy" id="2603818"/>
    <lineage>
        <taxon>Bacteria</taxon>
        <taxon>Pseudomonadati</taxon>
        <taxon>Pseudomonadota</taxon>
        <taxon>Betaproteobacteria</taxon>
        <taxon>Burkholderiales</taxon>
        <taxon>Burkholderiaceae</taxon>
        <taxon>Paraburkholderia</taxon>
    </lineage>
</organism>
<dbReference type="SUPFAM" id="SSF53187">
    <property type="entry name" value="Zn-dependent exopeptidases"/>
    <property type="match status" value="1"/>
</dbReference>
<dbReference type="NCBIfam" id="NF006769">
    <property type="entry name" value="PRK09290.1-3"/>
    <property type="match status" value="1"/>
</dbReference>
<evidence type="ECO:0000256" key="3">
    <source>
        <dbReference type="PIRSR" id="PIRSR001235-1"/>
    </source>
</evidence>
<comment type="similarity">
    <text evidence="1">Belongs to the peptidase M20 family.</text>
</comment>
<dbReference type="CDD" id="cd03884">
    <property type="entry name" value="M20_bAS"/>
    <property type="match status" value="1"/>
</dbReference>
<dbReference type="PIRSF" id="PIRSF001235">
    <property type="entry name" value="Amidase_carbamoylase"/>
    <property type="match status" value="1"/>
</dbReference>
<evidence type="ECO:0000313" key="5">
    <source>
        <dbReference type="EMBL" id="KAA0997712.1"/>
    </source>
</evidence>
<protein>
    <submittedName>
        <fullName evidence="5">Zn-dependent hydrolase</fullName>
    </submittedName>
</protein>
<dbReference type="InterPro" id="IPR011650">
    <property type="entry name" value="Peptidase_M20_dimer"/>
</dbReference>
<dbReference type="AlphaFoldDB" id="A0A5B0G387"/>
<dbReference type="SUPFAM" id="SSF55031">
    <property type="entry name" value="Bacterial exopeptidase dimerisation domain"/>
    <property type="match status" value="1"/>
</dbReference>
<dbReference type="Gene3D" id="3.40.630.10">
    <property type="entry name" value="Zn peptidases"/>
    <property type="match status" value="1"/>
</dbReference>
<dbReference type="PANTHER" id="PTHR32494">
    <property type="entry name" value="ALLANTOATE DEIMINASE-RELATED"/>
    <property type="match status" value="1"/>
</dbReference>
<dbReference type="EMBL" id="VTUZ01000075">
    <property type="protein sequence ID" value="KAA0997712.1"/>
    <property type="molecule type" value="Genomic_DNA"/>
</dbReference>
<dbReference type="NCBIfam" id="TIGR01879">
    <property type="entry name" value="hydantase"/>
    <property type="match status" value="1"/>
</dbReference>
<keyword evidence="2 5" id="KW-0378">Hydrolase</keyword>
<evidence type="ECO:0000256" key="2">
    <source>
        <dbReference type="ARBA" id="ARBA00022801"/>
    </source>
</evidence>
<dbReference type="GO" id="GO:0046872">
    <property type="term" value="F:metal ion binding"/>
    <property type="evidence" value="ECO:0007669"/>
    <property type="project" value="UniProtKB-KW"/>
</dbReference>
<comment type="caution">
    <text evidence="5">The sequence shown here is derived from an EMBL/GenBank/DDBJ whole genome shotgun (WGS) entry which is preliminary data.</text>
</comment>
<keyword evidence="3" id="KW-0862">Zinc</keyword>
<dbReference type="Pfam" id="PF01546">
    <property type="entry name" value="Peptidase_M20"/>
    <property type="match status" value="1"/>
</dbReference>